<dbReference type="AlphaFoldDB" id="A0A078MER2"/>
<dbReference type="PATRIC" id="fig|1461583.4.peg.2034"/>
<evidence type="ECO:0000256" key="1">
    <source>
        <dbReference type="ARBA" id="ARBA00004196"/>
    </source>
</evidence>
<evidence type="ECO:0000256" key="6">
    <source>
        <dbReference type="SAM" id="Phobius"/>
    </source>
</evidence>
<keyword evidence="5" id="KW-0676">Redox-active center</keyword>
<dbReference type="EMBL" id="LN483076">
    <property type="protein sequence ID" value="CEA04730.1"/>
    <property type="molecule type" value="Genomic_DNA"/>
</dbReference>
<dbReference type="PANTHER" id="PTHR42852">
    <property type="entry name" value="THIOL:DISULFIDE INTERCHANGE PROTEIN DSBE"/>
    <property type="match status" value="1"/>
</dbReference>
<dbReference type="InterPro" id="IPR036249">
    <property type="entry name" value="Thioredoxin-like_sf"/>
</dbReference>
<keyword evidence="6" id="KW-0812">Transmembrane</keyword>
<protein>
    <submittedName>
        <fullName evidence="8">Thiol-disulfide oxidoreductase ResA</fullName>
    </submittedName>
</protein>
<dbReference type="GO" id="GO:0016491">
    <property type="term" value="F:oxidoreductase activity"/>
    <property type="evidence" value="ECO:0007669"/>
    <property type="project" value="InterPro"/>
</dbReference>
<dbReference type="HOGENOM" id="CLU_042529_11_2_9"/>
<dbReference type="GO" id="GO:0016209">
    <property type="term" value="F:antioxidant activity"/>
    <property type="evidence" value="ECO:0007669"/>
    <property type="project" value="InterPro"/>
</dbReference>
<dbReference type="NCBIfam" id="NF002854">
    <property type="entry name" value="PRK03147.1"/>
    <property type="match status" value="1"/>
</dbReference>
<feature type="transmembrane region" description="Helical" evidence="6">
    <location>
        <begin position="12"/>
        <end position="30"/>
    </location>
</feature>
<evidence type="ECO:0000256" key="5">
    <source>
        <dbReference type="ARBA" id="ARBA00023284"/>
    </source>
</evidence>
<dbReference type="Gene3D" id="3.40.30.10">
    <property type="entry name" value="Glutaredoxin"/>
    <property type="match status" value="1"/>
</dbReference>
<sequence length="177" mass="19849">MDKKKKRLVTRTIILVLLIVAIGYVVYSTATKDKTSVLQVGDKAPNFSLVDLEGNKHVLSDYEGKGVLLNFWGTWCKPCEKEMPYMNNQYAQYKDQDVEILAINIAQSDFEVQKFVDQYGLDFPVVIDKTKGVRNAYNIIGLPATILVSPEGKVTKIVTGELTEQQIGAMMESIKPQ</sequence>
<dbReference type="InterPro" id="IPR050553">
    <property type="entry name" value="Thioredoxin_ResA/DsbE_sf"/>
</dbReference>
<dbReference type="InterPro" id="IPR013766">
    <property type="entry name" value="Thioredoxin_domain"/>
</dbReference>
<dbReference type="SUPFAM" id="SSF52833">
    <property type="entry name" value="Thioredoxin-like"/>
    <property type="match status" value="1"/>
</dbReference>
<dbReference type="PROSITE" id="PS51352">
    <property type="entry name" value="THIOREDOXIN_2"/>
    <property type="match status" value="1"/>
</dbReference>
<comment type="subcellular location">
    <subcellularLocation>
        <location evidence="1">Cell envelope</location>
    </subcellularLocation>
</comment>
<keyword evidence="2" id="KW-0201">Cytochrome c-type biogenesis</keyword>
<feature type="domain" description="Thioredoxin" evidence="7">
    <location>
        <begin position="38"/>
        <end position="176"/>
    </location>
</feature>
<evidence type="ECO:0000256" key="3">
    <source>
        <dbReference type="ARBA" id="ARBA00022968"/>
    </source>
</evidence>
<name>A0A078MER2_9BACL</name>
<keyword evidence="6" id="KW-1133">Transmembrane helix</keyword>
<accession>A0A078MER2</accession>
<dbReference type="GO" id="GO:0017004">
    <property type="term" value="P:cytochrome complex assembly"/>
    <property type="evidence" value="ECO:0007669"/>
    <property type="project" value="UniProtKB-KW"/>
</dbReference>
<dbReference type="Pfam" id="PF00578">
    <property type="entry name" value="AhpC-TSA"/>
    <property type="match status" value="1"/>
</dbReference>
<keyword evidence="3" id="KW-0735">Signal-anchor</keyword>
<dbReference type="InterPro" id="IPR000866">
    <property type="entry name" value="AhpC/TSA"/>
</dbReference>
<evidence type="ECO:0000313" key="8">
    <source>
        <dbReference type="EMBL" id="CEA04730.1"/>
    </source>
</evidence>
<dbReference type="PANTHER" id="PTHR42852:SF6">
    <property type="entry name" value="THIOL:DISULFIDE INTERCHANGE PROTEIN DSBE"/>
    <property type="match status" value="1"/>
</dbReference>
<gene>
    <name evidence="8" type="primary">resA_2</name>
    <name evidence="8" type="ORF">BN1050_02112</name>
</gene>
<keyword evidence="6" id="KW-0472">Membrane</keyword>
<keyword evidence="4" id="KW-1015">Disulfide bond</keyword>
<organism evidence="8">
    <name type="scientific">Metalysinibacillus saudimassiliensis</name>
    <dbReference type="NCBI Taxonomy" id="1461583"/>
    <lineage>
        <taxon>Bacteria</taxon>
        <taxon>Bacillati</taxon>
        <taxon>Bacillota</taxon>
        <taxon>Bacilli</taxon>
        <taxon>Bacillales</taxon>
        <taxon>Caryophanaceae</taxon>
        <taxon>Metalysinibacillus</taxon>
    </lineage>
</organism>
<evidence type="ECO:0000259" key="7">
    <source>
        <dbReference type="PROSITE" id="PS51352"/>
    </source>
</evidence>
<reference evidence="8" key="1">
    <citation type="submission" date="2014-07" db="EMBL/GenBank/DDBJ databases">
        <authorList>
            <person name="Urmite Genomes Urmite Genomes"/>
        </authorList>
    </citation>
    <scope>NUCLEOTIDE SEQUENCE</scope>
    <source>
        <strain evidence="8">13S34_air</strain>
    </source>
</reference>
<dbReference type="CDD" id="cd02966">
    <property type="entry name" value="TlpA_like_family"/>
    <property type="match status" value="1"/>
</dbReference>
<evidence type="ECO:0000256" key="2">
    <source>
        <dbReference type="ARBA" id="ARBA00022748"/>
    </source>
</evidence>
<proteinExistence type="predicted"/>
<dbReference type="GO" id="GO:0030313">
    <property type="term" value="C:cell envelope"/>
    <property type="evidence" value="ECO:0007669"/>
    <property type="project" value="UniProtKB-SubCell"/>
</dbReference>
<evidence type="ECO:0000256" key="4">
    <source>
        <dbReference type="ARBA" id="ARBA00023157"/>
    </source>
</evidence>